<dbReference type="EMBL" id="KK107154">
    <property type="protein sequence ID" value="EZA56846.1"/>
    <property type="molecule type" value="Genomic_DNA"/>
</dbReference>
<dbReference type="InterPro" id="IPR001845">
    <property type="entry name" value="HTH_ArsR_DNA-bd_dom"/>
</dbReference>
<dbReference type="SUPFAM" id="SSF46785">
    <property type="entry name" value="Winged helix' DNA-binding domain"/>
    <property type="match status" value="1"/>
</dbReference>
<evidence type="ECO:0000259" key="1">
    <source>
        <dbReference type="Pfam" id="PF01022"/>
    </source>
</evidence>
<dbReference type="GO" id="GO:0003700">
    <property type="term" value="F:DNA-binding transcription factor activity"/>
    <property type="evidence" value="ECO:0007669"/>
    <property type="project" value="InterPro"/>
</dbReference>
<evidence type="ECO:0000313" key="3">
    <source>
        <dbReference type="Proteomes" id="UP000053097"/>
    </source>
</evidence>
<dbReference type="Gene3D" id="1.10.10.10">
    <property type="entry name" value="Winged helix-like DNA-binding domain superfamily/Winged helix DNA-binding domain"/>
    <property type="match status" value="1"/>
</dbReference>
<dbReference type="Pfam" id="PF01022">
    <property type="entry name" value="HTH_5"/>
    <property type="match status" value="1"/>
</dbReference>
<proteinExistence type="predicted"/>
<dbReference type="AlphaFoldDB" id="A0A026WMF3"/>
<dbReference type="Proteomes" id="UP000053097">
    <property type="component" value="Unassembled WGS sequence"/>
</dbReference>
<sequence length="49" mass="5641">MENDELKALLNENSSQTLKELTGQLGVNESTVSRHLKAMKKIQKEEKWL</sequence>
<name>A0A026WMF3_OOCBI</name>
<protein>
    <recommendedName>
        <fullName evidence="1">HTH arsR-type domain-containing protein</fullName>
    </recommendedName>
</protein>
<gene>
    <name evidence="2" type="ORF">X777_02697</name>
</gene>
<feature type="domain" description="HTH arsR-type" evidence="1">
    <location>
        <begin position="8"/>
        <end position="41"/>
    </location>
</feature>
<keyword evidence="3" id="KW-1185">Reference proteome</keyword>
<accession>A0A026WMF3</accession>
<organism evidence="2 3">
    <name type="scientific">Ooceraea biroi</name>
    <name type="common">Clonal raider ant</name>
    <name type="synonym">Cerapachys biroi</name>
    <dbReference type="NCBI Taxonomy" id="2015173"/>
    <lineage>
        <taxon>Eukaryota</taxon>
        <taxon>Metazoa</taxon>
        <taxon>Ecdysozoa</taxon>
        <taxon>Arthropoda</taxon>
        <taxon>Hexapoda</taxon>
        <taxon>Insecta</taxon>
        <taxon>Pterygota</taxon>
        <taxon>Neoptera</taxon>
        <taxon>Endopterygota</taxon>
        <taxon>Hymenoptera</taxon>
        <taxon>Apocrita</taxon>
        <taxon>Aculeata</taxon>
        <taxon>Formicoidea</taxon>
        <taxon>Formicidae</taxon>
        <taxon>Dorylinae</taxon>
        <taxon>Ooceraea</taxon>
    </lineage>
</organism>
<dbReference type="InterPro" id="IPR036388">
    <property type="entry name" value="WH-like_DNA-bd_sf"/>
</dbReference>
<reference evidence="2 3" key="1">
    <citation type="journal article" date="2014" name="Curr. Biol.">
        <title>The genome of the clonal raider ant Cerapachys biroi.</title>
        <authorList>
            <person name="Oxley P.R."/>
            <person name="Ji L."/>
            <person name="Fetter-Pruneda I."/>
            <person name="McKenzie S.K."/>
            <person name="Li C."/>
            <person name="Hu H."/>
            <person name="Zhang G."/>
            <person name="Kronauer D.J."/>
        </authorList>
    </citation>
    <scope>NUCLEOTIDE SEQUENCE [LARGE SCALE GENOMIC DNA]</scope>
</reference>
<dbReference type="InterPro" id="IPR036390">
    <property type="entry name" value="WH_DNA-bd_sf"/>
</dbReference>
<evidence type="ECO:0000313" key="2">
    <source>
        <dbReference type="EMBL" id="EZA56846.1"/>
    </source>
</evidence>